<organism evidence="3 4">
    <name type="scientific">Labeo rohita</name>
    <name type="common">Indian major carp</name>
    <name type="synonym">Cyprinus rohita</name>
    <dbReference type="NCBI Taxonomy" id="84645"/>
    <lineage>
        <taxon>Eukaryota</taxon>
        <taxon>Metazoa</taxon>
        <taxon>Chordata</taxon>
        <taxon>Craniata</taxon>
        <taxon>Vertebrata</taxon>
        <taxon>Euteleostomi</taxon>
        <taxon>Actinopterygii</taxon>
        <taxon>Neopterygii</taxon>
        <taxon>Teleostei</taxon>
        <taxon>Ostariophysi</taxon>
        <taxon>Cypriniformes</taxon>
        <taxon>Cyprinidae</taxon>
        <taxon>Labeoninae</taxon>
        <taxon>Labeonini</taxon>
        <taxon>Labeo</taxon>
    </lineage>
</organism>
<gene>
    <name evidence="3" type="ORF">H4Q32_024046</name>
</gene>
<feature type="transmembrane region" description="Helical" evidence="1">
    <location>
        <begin position="382"/>
        <end position="406"/>
    </location>
</feature>
<reference evidence="3 4" key="1">
    <citation type="submission" date="2022-01" db="EMBL/GenBank/DDBJ databases">
        <title>A high-quality chromosome-level genome assembly of rohu carp, Labeo rohita.</title>
        <authorList>
            <person name="Arick M.A. II"/>
            <person name="Hsu C.-Y."/>
            <person name="Magbanua Z."/>
            <person name="Pechanova O."/>
            <person name="Grover C."/>
            <person name="Miller E."/>
            <person name="Thrash A."/>
            <person name="Ezzel L."/>
            <person name="Alam S."/>
            <person name="Benzie J."/>
            <person name="Hamilton M."/>
            <person name="Karsi A."/>
            <person name="Lawrence M.L."/>
            <person name="Peterson D.G."/>
        </authorList>
    </citation>
    <scope>NUCLEOTIDE SEQUENCE [LARGE SCALE GENOMIC DNA]</scope>
    <source>
        <strain evidence="4">BAU-BD-2019</strain>
        <tissue evidence="3">Blood</tissue>
    </source>
</reference>
<dbReference type="Proteomes" id="UP000830375">
    <property type="component" value="Unassembled WGS sequence"/>
</dbReference>
<accession>A0ABQ8L7Z1</accession>
<evidence type="ECO:0000256" key="1">
    <source>
        <dbReference type="SAM" id="Phobius"/>
    </source>
</evidence>
<name>A0ABQ8L7Z1_LABRO</name>
<sequence>MSSGNKSKLFFCSGMNLLKRYRQKHKTQSQIQEPEVTRSEVTWWKRDRDGQRVTTSKHILICRGLRTFYRKVLMGKILLKADSVKAERCPTVLATGEATKPCQLIIKCNHCHVREAVVRCGECLPSEWFCAECDQLIHKHHTLHNRQNTMHSFCKYIPPTEFVKLHDDKHIICEQVDCFLPTAFPQKICSCDTSDVAISVGRYNLHVPVLTCKHCKKQWAPEVSDFVRSGYWPATMQAQTLFHQDLFHSFEAMKTAAPGMSVKAFTAMLDQRTKQFGRTGKVNADAFQRSFLQYVYYNTEVNQLLGKEPFVCPACSPEMVAVSVDGNRKLYKFQKTNQNEDPGFFDGVFLAQDSEVSNFVFCLLFVKFSIKLSKGYLRLITYYTYLLTIIVIGSKVGNTVAFLGVWMRESLIRC</sequence>
<keyword evidence="1" id="KW-0812">Transmembrane</keyword>
<evidence type="ECO:0000313" key="4">
    <source>
        <dbReference type="Proteomes" id="UP000830375"/>
    </source>
</evidence>
<dbReference type="InterPro" id="IPR040564">
    <property type="entry name" value="CxC3-like"/>
</dbReference>
<proteinExistence type="predicted"/>
<comment type="caution">
    <text evidence="3">The sequence shown here is derived from an EMBL/GenBank/DDBJ whole genome shotgun (WGS) entry which is preliminary data.</text>
</comment>
<dbReference type="PANTHER" id="PTHR33104">
    <property type="entry name" value="SI:DKEY-29D5.2"/>
    <property type="match status" value="1"/>
</dbReference>
<keyword evidence="1" id="KW-0472">Membrane</keyword>
<dbReference type="EMBL" id="JACTAM010001219">
    <property type="protein sequence ID" value="KAI2646534.1"/>
    <property type="molecule type" value="Genomic_DNA"/>
</dbReference>
<keyword evidence="4" id="KW-1185">Reference proteome</keyword>
<dbReference type="PANTHER" id="PTHR33104:SF2">
    <property type="entry name" value="CXC3 LIKE CYSTEINE CLUSTER DOMAIN-CONTAINING PROTEIN"/>
    <property type="match status" value="1"/>
</dbReference>
<protein>
    <submittedName>
        <fullName evidence="3">E3 ubiquitin-protein ligase lubel</fullName>
    </submittedName>
</protein>
<dbReference type="Pfam" id="PF18804">
    <property type="entry name" value="CxC3"/>
    <property type="match status" value="1"/>
</dbReference>
<dbReference type="CDD" id="cd19757">
    <property type="entry name" value="Bbox1"/>
    <property type="match status" value="1"/>
</dbReference>
<evidence type="ECO:0000313" key="3">
    <source>
        <dbReference type="EMBL" id="KAI2646534.1"/>
    </source>
</evidence>
<evidence type="ECO:0000259" key="2">
    <source>
        <dbReference type="Pfam" id="PF18804"/>
    </source>
</evidence>
<feature type="domain" description="CxC3 like cysteine cluster" evidence="2">
    <location>
        <begin position="189"/>
        <end position="271"/>
    </location>
</feature>
<keyword evidence="1" id="KW-1133">Transmembrane helix</keyword>